<comment type="caution">
    <text evidence="1">The sequence shown here is derived from an EMBL/GenBank/DDBJ whole genome shotgun (WGS) entry which is preliminary data.</text>
</comment>
<name>A0A6M0D3X4_9PSED</name>
<protein>
    <submittedName>
        <fullName evidence="1">Uncharacterized protein</fullName>
    </submittedName>
</protein>
<gene>
    <name evidence="1" type="ORF">G3435_26795</name>
</gene>
<proteinExistence type="predicted"/>
<evidence type="ECO:0000313" key="1">
    <source>
        <dbReference type="EMBL" id="NER62567.1"/>
    </source>
</evidence>
<evidence type="ECO:0000313" key="2">
    <source>
        <dbReference type="Proteomes" id="UP000480410"/>
    </source>
</evidence>
<accession>A0A6M0D3X4</accession>
<dbReference type="Proteomes" id="UP000480410">
    <property type="component" value="Unassembled WGS sequence"/>
</dbReference>
<reference evidence="1 2" key="1">
    <citation type="submission" date="2020-02" db="EMBL/GenBank/DDBJ databases">
        <title>Broccoli isolated Pseudomonas sp.</title>
        <authorList>
            <person name="Fujikawa T."/>
            <person name="Sawada H."/>
        </authorList>
    </citation>
    <scope>NUCLEOTIDE SEQUENCE [LARGE SCALE GENOMIC DNA]</scope>
    <source>
        <strain evidence="1 2">MAFF212428</strain>
    </source>
</reference>
<dbReference type="AlphaFoldDB" id="A0A6M0D3X4"/>
<sequence length="148" mass="16378">MATIKFTPRPMPVLTELRPMYKICQALLILDICGHGGKCSLIKLHLMHWAMKNPPARMETMTLAAQLGQITLPVWGFDPALSIALQLAFRDGLIEPTTSGFKLLSKGRQLVADIKADGTVMVEEKTTLSKIGKKISEGMVKTISKEWE</sequence>
<organism evidence="1 2">
    <name type="scientific">Pseudomonas brassicae</name>
    <dbReference type="NCBI Taxonomy" id="2708063"/>
    <lineage>
        <taxon>Bacteria</taxon>
        <taxon>Pseudomonadati</taxon>
        <taxon>Pseudomonadota</taxon>
        <taxon>Gammaproteobacteria</taxon>
        <taxon>Pseudomonadales</taxon>
        <taxon>Pseudomonadaceae</taxon>
        <taxon>Pseudomonas</taxon>
    </lineage>
</organism>
<dbReference type="EMBL" id="JAAHBV010000928">
    <property type="protein sequence ID" value="NER62567.1"/>
    <property type="molecule type" value="Genomic_DNA"/>
</dbReference>